<dbReference type="InterPro" id="IPR018222">
    <property type="entry name" value="Nuclear_transport_factor_2_euk"/>
</dbReference>
<keyword evidence="3" id="KW-1185">Reference proteome</keyword>
<dbReference type="InterPro" id="IPR032710">
    <property type="entry name" value="NTF2-like_dom_sf"/>
</dbReference>
<evidence type="ECO:0000313" key="2">
    <source>
        <dbReference type="EMBL" id="WXA91994.1"/>
    </source>
</evidence>
<dbReference type="EMBL" id="CP089982">
    <property type="protein sequence ID" value="WXA91994.1"/>
    <property type="molecule type" value="Genomic_DNA"/>
</dbReference>
<dbReference type="PANTHER" id="PTHR41252">
    <property type="entry name" value="BLR2505 PROTEIN"/>
    <property type="match status" value="1"/>
</dbReference>
<dbReference type="PROSITE" id="PS50177">
    <property type="entry name" value="NTF2_DOMAIN"/>
    <property type="match status" value="1"/>
</dbReference>
<organism evidence="2 3">
    <name type="scientific">Pendulispora brunnea</name>
    <dbReference type="NCBI Taxonomy" id="2905690"/>
    <lineage>
        <taxon>Bacteria</taxon>
        <taxon>Pseudomonadati</taxon>
        <taxon>Myxococcota</taxon>
        <taxon>Myxococcia</taxon>
        <taxon>Myxococcales</taxon>
        <taxon>Sorangiineae</taxon>
        <taxon>Pendulisporaceae</taxon>
        <taxon>Pendulispora</taxon>
    </lineage>
</organism>
<protein>
    <submittedName>
        <fullName evidence="2">Nuclear transport factor 2 family protein</fullName>
    </submittedName>
</protein>
<dbReference type="Gene3D" id="3.10.450.50">
    <property type="match status" value="2"/>
</dbReference>
<dbReference type="Proteomes" id="UP001379533">
    <property type="component" value="Chromosome"/>
</dbReference>
<sequence length="275" mass="31302">MSDVTRSIVNRYFQAYRERQPPEAIAALFSEDVDWNIPGDTARVPWIGRKKGRAGVADFVRGLRERIESLHFEVRSILVDGEHAVALGELASRVTSTGKVIESPFSFEFTVRDGLITKYLMLEDSFAVREAVLPDIEARKKAIQNYFRWVDDGDPRLFDLFTDDVEFFFPKFGRARGKDAVRRFGAAFQALSAKLEHDIEGLRYIVSDDDSIAVEGQEWGVTPDGVSWPDGTINQGRFCNVFQFEGNLIRRTYIYVDPDFTNADETRLKALRATL</sequence>
<dbReference type="InterPro" id="IPR037401">
    <property type="entry name" value="SnoaL-like"/>
</dbReference>
<evidence type="ECO:0000259" key="1">
    <source>
        <dbReference type="PROSITE" id="PS50177"/>
    </source>
</evidence>
<dbReference type="PANTHER" id="PTHR41252:SF1">
    <property type="entry name" value="BLR2505 PROTEIN"/>
    <property type="match status" value="1"/>
</dbReference>
<reference evidence="2 3" key="1">
    <citation type="submission" date="2021-12" db="EMBL/GenBank/DDBJ databases">
        <title>Discovery of the Pendulisporaceae a myxobacterial family with distinct sporulation behavior and unique specialized metabolism.</title>
        <authorList>
            <person name="Garcia R."/>
            <person name="Popoff A."/>
            <person name="Bader C.D."/>
            <person name="Loehr J."/>
            <person name="Walesch S."/>
            <person name="Walt C."/>
            <person name="Boldt J."/>
            <person name="Bunk B."/>
            <person name="Haeckl F.J.F.P.J."/>
            <person name="Gunesch A.P."/>
            <person name="Birkelbach J."/>
            <person name="Nuebel U."/>
            <person name="Pietschmann T."/>
            <person name="Bach T."/>
            <person name="Mueller R."/>
        </authorList>
    </citation>
    <scope>NUCLEOTIDE SEQUENCE [LARGE SCALE GENOMIC DNA]</scope>
    <source>
        <strain evidence="2 3">MSr12523</strain>
    </source>
</reference>
<dbReference type="RefSeq" id="WP_394842612.1">
    <property type="nucleotide sequence ID" value="NZ_CP089982.1"/>
</dbReference>
<evidence type="ECO:0000313" key="3">
    <source>
        <dbReference type="Proteomes" id="UP001379533"/>
    </source>
</evidence>
<dbReference type="SUPFAM" id="SSF54427">
    <property type="entry name" value="NTF2-like"/>
    <property type="match status" value="2"/>
</dbReference>
<accession>A0ABZ2JZS2</accession>
<name>A0ABZ2JZS2_9BACT</name>
<feature type="domain" description="NTF2" evidence="1">
    <location>
        <begin position="4"/>
        <end position="128"/>
    </location>
</feature>
<proteinExistence type="predicted"/>
<gene>
    <name evidence="2" type="ORF">LZC95_36780</name>
</gene>
<dbReference type="Pfam" id="PF12680">
    <property type="entry name" value="SnoaL_2"/>
    <property type="match status" value="2"/>
</dbReference>